<name>A0A192A489_9RALS</name>
<comment type="catalytic activity">
    <reaction evidence="1">
        <text>(2R,3S)-3-isopropylmalate = (2S)-2-isopropylmalate</text>
        <dbReference type="Rhea" id="RHEA:32287"/>
        <dbReference type="ChEBI" id="CHEBI:1178"/>
        <dbReference type="ChEBI" id="CHEBI:35121"/>
        <dbReference type="EC" id="4.2.1.33"/>
    </reaction>
</comment>
<evidence type="ECO:0000256" key="2">
    <source>
        <dbReference type="ARBA" id="ARBA00001966"/>
    </source>
</evidence>
<evidence type="ECO:0000256" key="14">
    <source>
        <dbReference type="ARBA" id="ARBA00023304"/>
    </source>
</evidence>
<evidence type="ECO:0000256" key="7">
    <source>
        <dbReference type="ARBA" id="ARBA00022430"/>
    </source>
</evidence>
<evidence type="ECO:0000256" key="1">
    <source>
        <dbReference type="ARBA" id="ARBA00000491"/>
    </source>
</evidence>
<organism evidence="15 16">
    <name type="scientific">Ralstonia insidiosa</name>
    <dbReference type="NCBI Taxonomy" id="190721"/>
    <lineage>
        <taxon>Bacteria</taxon>
        <taxon>Pseudomonadati</taxon>
        <taxon>Pseudomonadota</taxon>
        <taxon>Betaproteobacteria</taxon>
        <taxon>Burkholderiales</taxon>
        <taxon>Burkholderiaceae</taxon>
        <taxon>Ralstonia</taxon>
    </lineage>
</organism>
<dbReference type="NCBIfam" id="NF009116">
    <property type="entry name" value="PRK12466.1"/>
    <property type="match status" value="1"/>
</dbReference>
<dbReference type="EMBL" id="CP016023">
    <property type="protein sequence ID" value="ANJ75204.1"/>
    <property type="molecule type" value="Genomic_DNA"/>
</dbReference>
<comment type="pathway">
    <text evidence="4">Amino-acid biosynthesis; L-leucine biosynthesis; L-leucine from 3-methyl-2-oxobutanoate: step 2/4.</text>
</comment>
<dbReference type="PRINTS" id="PR00415">
    <property type="entry name" value="ACONITASE"/>
</dbReference>
<keyword evidence="11" id="KW-0408">Iron</keyword>
<keyword evidence="14" id="KW-0100">Branched-chain amino acid biosynthesis</keyword>
<protein>
    <recommendedName>
        <fullName evidence="6">3-isopropylmalate dehydratase</fullName>
        <ecNumber evidence="6">4.2.1.33</ecNumber>
    </recommendedName>
</protein>
<dbReference type="InterPro" id="IPR004430">
    <property type="entry name" value="3-IsopropMal_deHydase_lsu"/>
</dbReference>
<keyword evidence="12" id="KW-0411">Iron-sulfur</keyword>
<evidence type="ECO:0000256" key="10">
    <source>
        <dbReference type="ARBA" id="ARBA00022723"/>
    </source>
</evidence>
<comment type="cofactor">
    <cofactor evidence="2">
        <name>[4Fe-4S] cluster</name>
        <dbReference type="ChEBI" id="CHEBI:49883"/>
    </cofactor>
</comment>
<dbReference type="AlphaFoldDB" id="A0A192A489"/>
<keyword evidence="9" id="KW-0028">Amino-acid biosynthesis</keyword>
<evidence type="ECO:0000256" key="11">
    <source>
        <dbReference type="ARBA" id="ARBA00023004"/>
    </source>
</evidence>
<dbReference type="InterPro" id="IPR036008">
    <property type="entry name" value="Aconitase_4Fe-4S_dom"/>
</dbReference>
<evidence type="ECO:0000256" key="6">
    <source>
        <dbReference type="ARBA" id="ARBA00011998"/>
    </source>
</evidence>
<dbReference type="Pfam" id="PF00330">
    <property type="entry name" value="Aconitase"/>
    <property type="match status" value="1"/>
</dbReference>
<dbReference type="PANTHER" id="PTHR43822:SF9">
    <property type="entry name" value="3-ISOPROPYLMALATE DEHYDRATASE"/>
    <property type="match status" value="1"/>
</dbReference>
<evidence type="ECO:0000256" key="8">
    <source>
        <dbReference type="ARBA" id="ARBA00022485"/>
    </source>
</evidence>
<dbReference type="GO" id="GO:0051539">
    <property type="term" value="F:4 iron, 4 sulfur cluster binding"/>
    <property type="evidence" value="ECO:0007669"/>
    <property type="project" value="UniProtKB-KW"/>
</dbReference>
<evidence type="ECO:0000313" key="16">
    <source>
        <dbReference type="Proteomes" id="UP000078572"/>
    </source>
</evidence>
<accession>A0A192A489</accession>
<dbReference type="EC" id="4.2.1.33" evidence="6"/>
<evidence type="ECO:0000313" key="15">
    <source>
        <dbReference type="EMBL" id="ANJ75204.1"/>
    </source>
</evidence>
<dbReference type="STRING" id="190721.ACS15_4801"/>
<evidence type="ECO:0000256" key="13">
    <source>
        <dbReference type="ARBA" id="ARBA00023239"/>
    </source>
</evidence>
<proteinExistence type="predicted"/>
<keyword evidence="7" id="KW-0432">Leucine biosynthesis</keyword>
<keyword evidence="8" id="KW-0004">4Fe-4S</keyword>
<dbReference type="InterPro" id="IPR015931">
    <property type="entry name" value="Acnase/IPM_dHydase_lsu_aba_1/3"/>
</dbReference>
<dbReference type="InterPro" id="IPR050067">
    <property type="entry name" value="IPM_dehydratase_rel_enz"/>
</dbReference>
<dbReference type="GO" id="GO:0009098">
    <property type="term" value="P:L-leucine biosynthetic process"/>
    <property type="evidence" value="ECO:0007669"/>
    <property type="project" value="UniProtKB-UniPathway"/>
</dbReference>
<dbReference type="PANTHER" id="PTHR43822">
    <property type="entry name" value="HOMOACONITASE, MITOCHONDRIAL-RELATED"/>
    <property type="match status" value="1"/>
</dbReference>
<dbReference type="NCBIfam" id="NF004016">
    <property type="entry name" value="PRK05478.1"/>
    <property type="match status" value="1"/>
</dbReference>
<evidence type="ECO:0000256" key="9">
    <source>
        <dbReference type="ARBA" id="ARBA00022605"/>
    </source>
</evidence>
<evidence type="ECO:0000256" key="4">
    <source>
        <dbReference type="ARBA" id="ARBA00004729"/>
    </source>
</evidence>
<dbReference type="Proteomes" id="UP000078572">
    <property type="component" value="Chromosome 2"/>
</dbReference>
<dbReference type="UniPathway" id="UPA00048">
    <property type="reaction ID" value="UER00071"/>
</dbReference>
<dbReference type="GeneID" id="61528725"/>
<sequence>MGRTLFDKVWDSHVIKDLGDGWALLHIDRHLLHDLSGAPALGELAKRSLPPHSPELCFATPDHVVSSAPGRTEKTYPLGGMLWAGLKQGSQNGHIRLFDLGQPGQGIVHVMAPELGIALPGTTLVCGDSHTCTNGGLGALAFGIGSSEIVHVLATQTLRQQKPLRMRVRVEGTLPVGVTPKDLALHLIAKLGASAGVGYAVEFAGQTIEDMSIEGRLTLCNLAVELGAKYAQIAPDDTTFTYLRDRPFAPQGELFERAAQDWRALSSDADAVFDCEVQCDAKKVPPTVTWGTSPDQAMSIDGRIPDPETAEDAARAEAWRTALEYMGLDAGQPLAGTPVDWVFIGSCANSRLSDLRDAASVVRGKKVAPGVTAWVVPGSELVKRAAEAEGLDVVFKNAGFEWREPGCSMCVAANGERVPSGARAVSTSNRNFVGRQGPGARTHLASPAMAAAAAIAGALIDIRSL</sequence>
<evidence type="ECO:0000256" key="12">
    <source>
        <dbReference type="ARBA" id="ARBA00023014"/>
    </source>
</evidence>
<dbReference type="OrthoDB" id="9802769at2"/>
<comment type="subunit">
    <text evidence="5">Heterodimer of LeuC and LeuD.</text>
</comment>
<dbReference type="InterPro" id="IPR018136">
    <property type="entry name" value="Aconitase_4Fe-4S_BS"/>
</dbReference>
<dbReference type="InterPro" id="IPR001030">
    <property type="entry name" value="Acoase/IPM_deHydtase_lsu_aba"/>
</dbReference>
<gene>
    <name evidence="15" type="ORF">A9Y76_22040</name>
</gene>
<dbReference type="NCBIfam" id="TIGR00170">
    <property type="entry name" value="leuC"/>
    <property type="match status" value="1"/>
</dbReference>
<evidence type="ECO:0000256" key="3">
    <source>
        <dbReference type="ARBA" id="ARBA00002695"/>
    </source>
</evidence>
<dbReference type="Gene3D" id="3.30.499.10">
    <property type="entry name" value="Aconitase, domain 3"/>
    <property type="match status" value="2"/>
</dbReference>
<dbReference type="GO" id="GO:0003861">
    <property type="term" value="F:3-isopropylmalate dehydratase activity"/>
    <property type="evidence" value="ECO:0007669"/>
    <property type="project" value="UniProtKB-EC"/>
</dbReference>
<dbReference type="PROSITE" id="PS01244">
    <property type="entry name" value="ACONITASE_2"/>
    <property type="match status" value="1"/>
</dbReference>
<keyword evidence="13" id="KW-0456">Lyase</keyword>
<reference evidence="16" key="1">
    <citation type="submission" date="2016-06" db="EMBL/GenBank/DDBJ databases">
        <authorList>
            <person name="Xu Y."/>
            <person name="Nagy A."/>
            <person name="Yan X."/>
            <person name="Kim S.W."/>
            <person name="Haley B."/>
            <person name="Liu N.T."/>
            <person name="Nou X."/>
        </authorList>
    </citation>
    <scope>NUCLEOTIDE SEQUENCE [LARGE SCALE GENOMIC DNA]</scope>
    <source>
        <strain evidence="16">ATCC 49129</strain>
    </source>
</reference>
<comment type="function">
    <text evidence="3">Catalyzes the isomerization between 2-isopropylmalate and 3-isopropylmalate, via the formation of 2-isopropylmaleate.</text>
</comment>
<keyword evidence="16" id="KW-1185">Reference proteome</keyword>
<evidence type="ECO:0000256" key="5">
    <source>
        <dbReference type="ARBA" id="ARBA00011271"/>
    </source>
</evidence>
<dbReference type="RefSeq" id="WP_064807618.1">
    <property type="nucleotide sequence ID" value="NZ_CP016023.1"/>
</dbReference>
<dbReference type="SUPFAM" id="SSF53732">
    <property type="entry name" value="Aconitase iron-sulfur domain"/>
    <property type="match status" value="1"/>
</dbReference>
<keyword evidence="10" id="KW-0479">Metal-binding</keyword>
<dbReference type="GO" id="GO:0046872">
    <property type="term" value="F:metal ion binding"/>
    <property type="evidence" value="ECO:0007669"/>
    <property type="project" value="UniProtKB-KW"/>
</dbReference>